<accession>F5RHE4</accession>
<dbReference type="GO" id="GO:0033499">
    <property type="term" value="P:galactose catabolic process via UDP-galactose, Leloir pathway"/>
    <property type="evidence" value="ECO:0007669"/>
    <property type="project" value="TreeGrafter"/>
</dbReference>
<dbReference type="Pfam" id="PF01370">
    <property type="entry name" value="Epimerase"/>
    <property type="match status" value="2"/>
</dbReference>
<dbReference type="PANTHER" id="PTHR43725">
    <property type="entry name" value="UDP-GLUCOSE 4-EPIMERASE"/>
    <property type="match status" value="1"/>
</dbReference>
<dbReference type="OrthoDB" id="9803010at2"/>
<comment type="similarity">
    <text evidence="2">Belongs to the NAD(P)-dependent epimerase/dehydratase family.</text>
</comment>
<dbReference type="AlphaFoldDB" id="F5RHE4"/>
<gene>
    <name evidence="7" type="ORF">METUNv1_03741</name>
</gene>
<evidence type="ECO:0000313" key="8">
    <source>
        <dbReference type="Proteomes" id="UP000005019"/>
    </source>
</evidence>
<feature type="domain" description="NAD-dependent epimerase/dehydratase" evidence="6">
    <location>
        <begin position="3"/>
        <end position="141"/>
    </location>
</feature>
<organism evidence="7 8">
    <name type="scientific">Methyloversatilis universalis (strain ATCC BAA-1314 / DSM 25237 / JCM 13912 / CCUG 52030 / FAM5)</name>
    <dbReference type="NCBI Taxonomy" id="1000565"/>
    <lineage>
        <taxon>Bacteria</taxon>
        <taxon>Pseudomonadati</taxon>
        <taxon>Pseudomonadota</taxon>
        <taxon>Betaproteobacteria</taxon>
        <taxon>Nitrosomonadales</taxon>
        <taxon>Sterolibacteriaceae</taxon>
        <taxon>Methyloversatilis</taxon>
    </lineage>
</organism>
<proteinExistence type="inferred from homology"/>
<dbReference type="RefSeq" id="WP_008064333.1">
    <property type="nucleotide sequence ID" value="NZ_AFHG01000059.1"/>
</dbReference>
<keyword evidence="8" id="KW-1185">Reference proteome</keyword>
<dbReference type="InterPro" id="IPR036291">
    <property type="entry name" value="NAD(P)-bd_dom_sf"/>
</dbReference>
<comment type="pathway">
    <text evidence="1">Carbohydrate metabolism; galactose metabolism.</text>
</comment>
<evidence type="ECO:0000313" key="7">
    <source>
        <dbReference type="EMBL" id="EGK69776.1"/>
    </source>
</evidence>
<evidence type="ECO:0000256" key="2">
    <source>
        <dbReference type="ARBA" id="ARBA00007637"/>
    </source>
</evidence>
<name>F5RHE4_METUF</name>
<evidence type="ECO:0000256" key="1">
    <source>
        <dbReference type="ARBA" id="ARBA00004947"/>
    </source>
</evidence>
<dbReference type="Gene3D" id="3.40.50.720">
    <property type="entry name" value="NAD(P)-binding Rossmann-like Domain"/>
    <property type="match status" value="1"/>
</dbReference>
<dbReference type="PANTHER" id="PTHR43725:SF53">
    <property type="entry name" value="UDP-ARABINOSE 4-EPIMERASE 1"/>
    <property type="match status" value="1"/>
</dbReference>
<comment type="caution">
    <text evidence="7">The sequence shown here is derived from an EMBL/GenBank/DDBJ whole genome shotgun (WGS) entry which is preliminary data.</text>
</comment>
<dbReference type="STRING" id="1000565.METUNv1_03741"/>
<evidence type="ECO:0000256" key="4">
    <source>
        <dbReference type="ARBA" id="ARBA00031367"/>
    </source>
</evidence>
<reference evidence="7 8" key="1">
    <citation type="journal article" date="2011" name="J. Bacteriol.">
        <title>Genome sequence of Methyloversatilis universalis FAM5T, a methylotrophic representative of the order Rhodocyclales.</title>
        <authorList>
            <person name="Kittichotirat W."/>
            <person name="Good N.M."/>
            <person name="Hall R."/>
            <person name="Bringel F."/>
            <person name="Lajus A."/>
            <person name="Medigue C."/>
            <person name="Smalley N.E."/>
            <person name="Beck D."/>
            <person name="Bumgarner R."/>
            <person name="Vuilleumier S."/>
            <person name="Kalyuzhnaya M.G."/>
        </authorList>
    </citation>
    <scope>NUCLEOTIDE SEQUENCE [LARGE SCALE GENOMIC DNA]</scope>
    <source>
        <strain evidence="8">ATCC BAA-1314 / JCM 13912 / FAM5</strain>
    </source>
</reference>
<dbReference type="Proteomes" id="UP000005019">
    <property type="component" value="Unassembled WGS sequence"/>
</dbReference>
<evidence type="ECO:0000256" key="5">
    <source>
        <dbReference type="ARBA" id="ARBA00033067"/>
    </source>
</evidence>
<sequence length="377" mass="40136">MKVLITGGAGFIGSHTADALLAAGHSVRALDILDPQIHGEARQRPAYLAPEVELQVGDVCNPDDVASALDGVDAVYHLAALTGVGQSMYDMTHYARVNAIGTTTLIEGIVKGGHALKRLVLSSSRAIYGEGSYVCPTHGEQFPVPRSRERLESGRFTMPCPVCGGDLDAVPTTEHKRSEPFSVYAITKKHQEDFVRYAAETFGLPAVILRYFNVFGSRQSLKNPYTGVVSIFYSRICAGQPISVYEGGLPVRDFVHVSDVVAANMRALVADVPSGSTFNVGAGVASTIGDIANALARAVGKPVTMEDRGEFRVGDIFGCVADLTRSRAELGYAPACSLDQGMAEFAGWASGQPSEDRYQQTVAELSRFGLFGRAKGG</sequence>
<evidence type="ECO:0000256" key="3">
    <source>
        <dbReference type="ARBA" id="ARBA00018569"/>
    </source>
</evidence>
<protein>
    <recommendedName>
        <fullName evidence="3">UDP-glucose 4-epimerase</fullName>
    </recommendedName>
    <alternativeName>
        <fullName evidence="5">Galactowaldenase</fullName>
    </alternativeName>
    <alternativeName>
        <fullName evidence="4">UDP-galactose 4-epimerase</fullName>
    </alternativeName>
</protein>
<dbReference type="SUPFAM" id="SSF51735">
    <property type="entry name" value="NAD(P)-binding Rossmann-fold domains"/>
    <property type="match status" value="1"/>
</dbReference>
<feature type="domain" description="NAD-dependent epimerase/dehydratase" evidence="6">
    <location>
        <begin position="168"/>
        <end position="281"/>
    </location>
</feature>
<dbReference type="EMBL" id="AFHG01000059">
    <property type="protein sequence ID" value="EGK69776.1"/>
    <property type="molecule type" value="Genomic_DNA"/>
</dbReference>
<evidence type="ECO:0000259" key="6">
    <source>
        <dbReference type="Pfam" id="PF01370"/>
    </source>
</evidence>
<dbReference type="eggNOG" id="COG0451">
    <property type="taxonomic scope" value="Bacteria"/>
</dbReference>
<dbReference type="InterPro" id="IPR001509">
    <property type="entry name" value="Epimerase_deHydtase"/>
</dbReference>